<protein>
    <submittedName>
        <fullName evidence="3">Uncharacterized protein</fullName>
    </submittedName>
</protein>
<reference evidence="3 4" key="1">
    <citation type="journal article" date="2016" name="Mol. Biol. Evol.">
        <title>Comparative Genomics of Early-Diverging Mushroom-Forming Fungi Provides Insights into the Origins of Lignocellulose Decay Capabilities.</title>
        <authorList>
            <person name="Nagy L.G."/>
            <person name="Riley R."/>
            <person name="Tritt A."/>
            <person name="Adam C."/>
            <person name="Daum C."/>
            <person name="Floudas D."/>
            <person name="Sun H."/>
            <person name="Yadav J.S."/>
            <person name="Pangilinan J."/>
            <person name="Larsson K.H."/>
            <person name="Matsuura K."/>
            <person name="Barry K."/>
            <person name="Labutti K."/>
            <person name="Kuo R."/>
            <person name="Ohm R.A."/>
            <person name="Bhattacharya S.S."/>
            <person name="Shirouzu T."/>
            <person name="Yoshinaga Y."/>
            <person name="Martin F.M."/>
            <person name="Grigoriev I.V."/>
            <person name="Hibbett D.S."/>
        </authorList>
    </citation>
    <scope>NUCLEOTIDE SEQUENCE [LARGE SCALE GENOMIC DNA]</scope>
    <source>
        <strain evidence="3 4">HHB12733</strain>
    </source>
</reference>
<evidence type="ECO:0000313" key="3">
    <source>
        <dbReference type="EMBL" id="KZT61117.1"/>
    </source>
</evidence>
<proteinExistence type="predicted"/>
<evidence type="ECO:0000256" key="2">
    <source>
        <dbReference type="SAM" id="Phobius"/>
    </source>
</evidence>
<keyword evidence="2" id="KW-0472">Membrane</keyword>
<keyword evidence="2" id="KW-0812">Transmembrane</keyword>
<accession>A0A165IXZ4</accession>
<gene>
    <name evidence="3" type="ORF">CALCODRAFT_44844</name>
</gene>
<evidence type="ECO:0000313" key="4">
    <source>
        <dbReference type="Proteomes" id="UP000076842"/>
    </source>
</evidence>
<dbReference type="AlphaFoldDB" id="A0A165IXZ4"/>
<dbReference type="EMBL" id="KV423925">
    <property type="protein sequence ID" value="KZT61117.1"/>
    <property type="molecule type" value="Genomic_DNA"/>
</dbReference>
<dbReference type="Proteomes" id="UP000076842">
    <property type="component" value="Unassembled WGS sequence"/>
</dbReference>
<keyword evidence="2" id="KW-1133">Transmembrane helix</keyword>
<feature type="compositionally biased region" description="Basic residues" evidence="1">
    <location>
        <begin position="206"/>
        <end position="216"/>
    </location>
</feature>
<sequence>MATLSAWIDLKQHGLSLSGGALHFMLTGTSLLLLGALTTCVNTIIAPAPIYKTVHVLHHDWDFGGDAFESWFLDSRNSTRADCSWWMPYGPCLDRMLLPAVVDAGQATAGNDTLLTILWDGRSFPYSGTTSGTLLPDPETVFFGWFPDAHTIKSWNWNFEVMVQGLSTTVECVGSNTSPLSFDTPAPSPTPTQSAGGISNSTVGMRSRRGARRAPR</sequence>
<evidence type="ECO:0000256" key="1">
    <source>
        <dbReference type="SAM" id="MobiDB-lite"/>
    </source>
</evidence>
<organism evidence="3 4">
    <name type="scientific">Calocera cornea HHB12733</name>
    <dbReference type="NCBI Taxonomy" id="1353952"/>
    <lineage>
        <taxon>Eukaryota</taxon>
        <taxon>Fungi</taxon>
        <taxon>Dikarya</taxon>
        <taxon>Basidiomycota</taxon>
        <taxon>Agaricomycotina</taxon>
        <taxon>Dacrymycetes</taxon>
        <taxon>Dacrymycetales</taxon>
        <taxon>Dacrymycetaceae</taxon>
        <taxon>Calocera</taxon>
    </lineage>
</organism>
<name>A0A165IXZ4_9BASI</name>
<dbReference type="InParanoid" id="A0A165IXZ4"/>
<keyword evidence="4" id="KW-1185">Reference proteome</keyword>
<feature type="region of interest" description="Disordered" evidence="1">
    <location>
        <begin position="179"/>
        <end position="216"/>
    </location>
</feature>
<feature type="transmembrane region" description="Helical" evidence="2">
    <location>
        <begin position="20"/>
        <end position="45"/>
    </location>
</feature>